<proteinExistence type="inferred from homology"/>
<feature type="binding site" evidence="8">
    <location>
        <position position="278"/>
    </location>
    <ligand>
        <name>NAD(+)</name>
        <dbReference type="ChEBI" id="CHEBI:57540"/>
    </ligand>
</feature>
<evidence type="ECO:0000256" key="5">
    <source>
        <dbReference type="ARBA" id="ARBA00023027"/>
    </source>
</evidence>
<dbReference type="AlphaFoldDB" id="A0AAD7UL76"/>
<evidence type="ECO:0000313" key="13">
    <source>
        <dbReference type="Proteomes" id="UP001230188"/>
    </source>
</evidence>
<evidence type="ECO:0000256" key="7">
    <source>
        <dbReference type="PIRSR" id="PIRSR001109-1"/>
    </source>
</evidence>
<dbReference type="FunFam" id="3.40.50.720:FF:000004">
    <property type="entry name" value="Adenosylhomocysteinase"/>
    <property type="match status" value="1"/>
</dbReference>
<dbReference type="InterPro" id="IPR000043">
    <property type="entry name" value="Adenosylhomocysteinase-like"/>
</dbReference>
<comment type="similarity">
    <text evidence="2 10">Belongs to the adenosylhomocysteinase family.</text>
</comment>
<dbReference type="SUPFAM" id="SSF52283">
    <property type="entry name" value="Formate/glycerate dehydrogenase catalytic domain-like"/>
    <property type="match status" value="1"/>
</dbReference>
<sequence length="469" mass="51293">MAQGDYRREISLAEYEMPGLMKTVEEYGPSQPLAGARIAGSLHMTIQTAVLIETLKKLGANVRWCSCNIFSTQDHAAAAIARDESAAVFAWKGETLAEYWECTLNAITWTNPDDKGDGPDLIVDDGGDMTLLVHEGYKAEEKYAKDKTLPDPNSTDNAEFKIVLTIIARELPKQPDKWHKVAKRMFGVSEETTTGVHRLYAMAAAGELLFPAINVNDSVTKSKFDNLYGCKHSLPDGICRATDVMLAGKRAVICGYGDVGKGCAMAMKAAGCIVTVTEIDPICALQASMEGFAVKTLESCLEELDIVITTTGNKGIIMTSHMEKMRDNAIVGNIGHFDNEIDMDGLAKAATRLNIKPQVDKFIFPSGKGPIILAEGRLLNLGCATGHPSFVMSNSFTNQTLAQLELWKERHSGKYARGQVYTLPKILDEKVAALHLPSLRVELTTLTDEQADYISVNKAGPFKPDTYRY</sequence>
<organism evidence="12 13">
    <name type="scientific">Chrysophaeum taylorii</name>
    <dbReference type="NCBI Taxonomy" id="2483200"/>
    <lineage>
        <taxon>Eukaryota</taxon>
        <taxon>Sar</taxon>
        <taxon>Stramenopiles</taxon>
        <taxon>Ochrophyta</taxon>
        <taxon>Pelagophyceae</taxon>
        <taxon>Pelagomonadales</taxon>
        <taxon>Pelagomonadaceae</taxon>
        <taxon>Chrysophaeum</taxon>
    </lineage>
</organism>
<dbReference type="PROSITE" id="PS00739">
    <property type="entry name" value="ADOHCYASE_2"/>
    <property type="match status" value="1"/>
</dbReference>
<feature type="binding site" evidence="8">
    <location>
        <begin position="334"/>
        <end position="336"/>
    </location>
    <ligand>
        <name>NAD(+)</name>
        <dbReference type="ChEBI" id="CHEBI:57540"/>
    </ligand>
</feature>
<dbReference type="InterPro" id="IPR020082">
    <property type="entry name" value="S-Ado-L-homoCys_hydrolase_CS"/>
</dbReference>
<dbReference type="GO" id="GO:0005829">
    <property type="term" value="C:cytosol"/>
    <property type="evidence" value="ECO:0007669"/>
    <property type="project" value="TreeGrafter"/>
</dbReference>
<comment type="pathway">
    <text evidence="1 9">Amino-acid biosynthesis; L-homocysteine biosynthesis; L-homocysteine from S-adenosyl-L-homocysteine: step 1/1.</text>
</comment>
<dbReference type="InterPro" id="IPR042172">
    <property type="entry name" value="Adenosylhomocyst_ase-like_sf"/>
</dbReference>
<evidence type="ECO:0000256" key="3">
    <source>
        <dbReference type="ARBA" id="ARBA00022563"/>
    </source>
</evidence>
<dbReference type="PROSITE" id="PS00738">
    <property type="entry name" value="ADOHCYASE_1"/>
    <property type="match status" value="1"/>
</dbReference>
<gene>
    <name evidence="12" type="ORF">CTAYLR_006492</name>
</gene>
<dbReference type="InterPro" id="IPR015878">
    <property type="entry name" value="Ado_hCys_hydrolase_NAD-bd"/>
</dbReference>
<comment type="catalytic activity">
    <reaction evidence="9">
        <text>S-adenosyl-L-homocysteine + H2O = L-homocysteine + adenosine</text>
        <dbReference type="Rhea" id="RHEA:21708"/>
        <dbReference type="ChEBI" id="CHEBI:15377"/>
        <dbReference type="ChEBI" id="CHEBI:16335"/>
        <dbReference type="ChEBI" id="CHEBI:57856"/>
        <dbReference type="ChEBI" id="CHEBI:58199"/>
        <dbReference type="EC" id="3.13.2.1"/>
    </reaction>
</comment>
<dbReference type="InterPro" id="IPR036291">
    <property type="entry name" value="NAD(P)-bd_dom_sf"/>
</dbReference>
<keyword evidence="3 9" id="KW-0554">One-carbon metabolism</keyword>
<evidence type="ECO:0000256" key="6">
    <source>
        <dbReference type="ARBA" id="ARBA00034527"/>
    </source>
</evidence>
<comment type="cofactor">
    <cofactor evidence="8 9">
        <name>NAD(+)</name>
        <dbReference type="ChEBI" id="CHEBI:57540"/>
    </cofactor>
    <text evidence="8 9">Binds 1 NAD(+) per subunit.</text>
</comment>
<dbReference type="NCBIfam" id="TIGR00936">
    <property type="entry name" value="ahcY"/>
    <property type="match status" value="1"/>
</dbReference>
<feature type="binding site" evidence="8">
    <location>
        <position position="380"/>
    </location>
    <ligand>
        <name>NAD(+)</name>
        <dbReference type="ChEBI" id="CHEBI:57540"/>
    </ligand>
</feature>
<dbReference type="EC" id="3.13.2.1" evidence="6 9"/>
<evidence type="ECO:0000256" key="4">
    <source>
        <dbReference type="ARBA" id="ARBA00022801"/>
    </source>
</evidence>
<feature type="binding site" evidence="7">
    <location>
        <position position="191"/>
    </location>
    <ligand>
        <name>substrate</name>
    </ligand>
</feature>
<feature type="binding site" evidence="8">
    <location>
        <position position="387"/>
    </location>
    <ligand>
        <name>NAD(+)</name>
        <dbReference type="ChEBI" id="CHEBI:57540"/>
    </ligand>
</feature>
<comment type="caution">
    <text evidence="12">The sequence shown here is derived from an EMBL/GenBank/DDBJ whole genome shotgun (WGS) entry which is preliminary data.</text>
</comment>
<dbReference type="SUPFAM" id="SSF51735">
    <property type="entry name" value="NAD(P)-binding Rossmann-fold domains"/>
    <property type="match status" value="1"/>
</dbReference>
<protein>
    <recommendedName>
        <fullName evidence="6 9">Adenosylhomocysteinase</fullName>
        <ecNumber evidence="6 9">3.13.2.1</ecNumber>
    </recommendedName>
</protein>
<reference evidence="12" key="1">
    <citation type="submission" date="2023-01" db="EMBL/GenBank/DDBJ databases">
        <title>Metagenome sequencing of chrysophaentin producing Chrysophaeum taylorii.</title>
        <authorList>
            <person name="Davison J."/>
            <person name="Bewley C."/>
        </authorList>
    </citation>
    <scope>NUCLEOTIDE SEQUENCE</scope>
    <source>
        <strain evidence="12">NIES-1699</strain>
    </source>
</reference>
<name>A0AAD7UL76_9STRA</name>
<dbReference type="SMART" id="SM00996">
    <property type="entry name" value="AdoHcyase"/>
    <property type="match status" value="1"/>
</dbReference>
<dbReference type="NCBIfam" id="NF004005">
    <property type="entry name" value="PRK05476.2-3"/>
    <property type="match status" value="1"/>
</dbReference>
<dbReference type="GO" id="GO:0004013">
    <property type="term" value="F:adenosylhomocysteinase activity"/>
    <property type="evidence" value="ECO:0007669"/>
    <property type="project" value="UniProtKB-EC"/>
</dbReference>
<dbReference type="Proteomes" id="UP001230188">
    <property type="component" value="Unassembled WGS sequence"/>
</dbReference>
<dbReference type="GO" id="GO:0006730">
    <property type="term" value="P:one-carbon metabolic process"/>
    <property type="evidence" value="ECO:0007669"/>
    <property type="project" value="UniProtKB-KW"/>
</dbReference>
<evidence type="ECO:0000256" key="2">
    <source>
        <dbReference type="ARBA" id="ARBA00007122"/>
    </source>
</evidence>
<keyword evidence="4 9" id="KW-0378">Hydrolase</keyword>
<dbReference type="Pfam" id="PF05221">
    <property type="entry name" value="AdoHcyase"/>
    <property type="match status" value="1"/>
</dbReference>
<dbReference type="Pfam" id="PF00670">
    <property type="entry name" value="AdoHcyase_NAD"/>
    <property type="match status" value="1"/>
</dbReference>
<feature type="binding site" evidence="7">
    <location>
        <position position="225"/>
    </location>
    <ligand>
        <name>substrate</name>
    </ligand>
</feature>
<feature type="binding site" evidence="7">
    <location>
        <position position="125"/>
    </location>
    <ligand>
        <name>substrate</name>
    </ligand>
</feature>
<feature type="domain" description="S-adenosyl-L-homocysteine hydrolase NAD binding" evidence="11">
    <location>
        <begin position="226"/>
        <end position="386"/>
    </location>
</feature>
<feature type="binding site" evidence="7">
    <location>
        <position position="45"/>
    </location>
    <ligand>
        <name>substrate</name>
    </ligand>
</feature>
<feature type="binding site" evidence="8">
    <location>
        <begin position="192"/>
        <end position="194"/>
    </location>
    <ligand>
        <name>NAD(+)</name>
        <dbReference type="ChEBI" id="CHEBI:57540"/>
    </ligand>
</feature>
<evidence type="ECO:0000256" key="9">
    <source>
        <dbReference type="RuleBase" id="RU000548"/>
    </source>
</evidence>
<keyword evidence="13" id="KW-1185">Reference proteome</keyword>
<evidence type="ECO:0000259" key="11">
    <source>
        <dbReference type="SMART" id="SM00997"/>
    </source>
</evidence>
<keyword evidence="5 8" id="KW-0520">NAD</keyword>
<dbReference type="Gene3D" id="3.40.50.1480">
    <property type="entry name" value="Adenosylhomocysteinase-like"/>
    <property type="match status" value="1"/>
</dbReference>
<feature type="binding site" evidence="7">
    <location>
        <position position="221"/>
    </location>
    <ligand>
        <name>substrate</name>
    </ligand>
</feature>
<evidence type="ECO:0000313" key="12">
    <source>
        <dbReference type="EMBL" id="KAJ8611379.1"/>
    </source>
</evidence>
<accession>A0AAD7UL76</accession>
<dbReference type="CDD" id="cd00401">
    <property type="entry name" value="SAHH"/>
    <property type="match status" value="1"/>
</dbReference>
<evidence type="ECO:0000256" key="8">
    <source>
        <dbReference type="PIRSR" id="PIRSR001109-2"/>
    </source>
</evidence>
<evidence type="ECO:0000256" key="1">
    <source>
        <dbReference type="ARBA" id="ARBA00005195"/>
    </source>
</evidence>
<dbReference type="SMART" id="SM00997">
    <property type="entry name" value="AdoHcyase_NAD"/>
    <property type="match status" value="1"/>
</dbReference>
<dbReference type="Gene3D" id="3.40.50.720">
    <property type="entry name" value="NAD(P)-binding Rossmann-like Domain"/>
    <property type="match status" value="1"/>
</dbReference>
<dbReference type="PANTHER" id="PTHR23420">
    <property type="entry name" value="ADENOSYLHOMOCYSTEINASE"/>
    <property type="match status" value="1"/>
</dbReference>
<evidence type="ECO:0000256" key="10">
    <source>
        <dbReference type="RuleBase" id="RU004166"/>
    </source>
</evidence>
<feature type="binding site" evidence="8">
    <location>
        <begin position="257"/>
        <end position="262"/>
    </location>
    <ligand>
        <name>NAD(+)</name>
        <dbReference type="ChEBI" id="CHEBI:57540"/>
    </ligand>
</feature>
<dbReference type="PIRSF" id="PIRSF001109">
    <property type="entry name" value="Ad_hcy_hydrolase"/>
    <property type="match status" value="1"/>
</dbReference>
<dbReference type="GO" id="GO:0033353">
    <property type="term" value="P:S-adenosylmethionine cycle"/>
    <property type="evidence" value="ECO:0007669"/>
    <property type="project" value="TreeGrafter"/>
</dbReference>
<dbReference type="EMBL" id="JAQMWT010000076">
    <property type="protein sequence ID" value="KAJ8611379.1"/>
    <property type="molecule type" value="Genomic_DNA"/>
</dbReference>
<dbReference type="PANTHER" id="PTHR23420:SF0">
    <property type="entry name" value="ADENOSYLHOMOCYSTEINASE"/>
    <property type="match status" value="1"/>
</dbReference>